<name>A0ABP4Y3M8_9MICO</name>
<feature type="transmembrane region" description="Helical" evidence="1">
    <location>
        <begin position="128"/>
        <end position="147"/>
    </location>
</feature>
<proteinExistence type="predicted"/>
<keyword evidence="1" id="KW-0812">Transmembrane</keyword>
<evidence type="ECO:0000256" key="1">
    <source>
        <dbReference type="SAM" id="Phobius"/>
    </source>
</evidence>
<keyword evidence="1" id="KW-1133">Transmembrane helix</keyword>
<protein>
    <recommendedName>
        <fullName evidence="4">PH (Pleckstrin Homology) domain-containing protein</fullName>
    </recommendedName>
</protein>
<dbReference type="RefSeq" id="WP_344033308.1">
    <property type="nucleotide sequence ID" value="NZ_BAAAOB010000005.1"/>
</dbReference>
<dbReference type="Proteomes" id="UP001500851">
    <property type="component" value="Unassembled WGS sequence"/>
</dbReference>
<feature type="transmembrane region" description="Helical" evidence="1">
    <location>
        <begin position="94"/>
        <end position="116"/>
    </location>
</feature>
<evidence type="ECO:0000313" key="3">
    <source>
        <dbReference type="Proteomes" id="UP001500851"/>
    </source>
</evidence>
<organism evidence="2 3">
    <name type="scientific">Leucobacter iarius</name>
    <dbReference type="NCBI Taxonomy" id="333963"/>
    <lineage>
        <taxon>Bacteria</taxon>
        <taxon>Bacillati</taxon>
        <taxon>Actinomycetota</taxon>
        <taxon>Actinomycetes</taxon>
        <taxon>Micrococcales</taxon>
        <taxon>Microbacteriaceae</taxon>
        <taxon>Leucobacter</taxon>
    </lineage>
</organism>
<comment type="caution">
    <text evidence="2">The sequence shown here is derived from an EMBL/GenBank/DDBJ whole genome shotgun (WGS) entry which is preliminary data.</text>
</comment>
<evidence type="ECO:0008006" key="4">
    <source>
        <dbReference type="Google" id="ProtNLM"/>
    </source>
</evidence>
<gene>
    <name evidence="2" type="ORF">GCM10009768_28570</name>
</gene>
<keyword evidence="1" id="KW-0472">Membrane</keyword>
<reference evidence="3" key="1">
    <citation type="journal article" date="2019" name="Int. J. Syst. Evol. Microbiol.">
        <title>The Global Catalogue of Microorganisms (GCM) 10K type strain sequencing project: providing services to taxonomists for standard genome sequencing and annotation.</title>
        <authorList>
            <consortium name="The Broad Institute Genomics Platform"/>
            <consortium name="The Broad Institute Genome Sequencing Center for Infectious Disease"/>
            <person name="Wu L."/>
            <person name="Ma J."/>
        </authorList>
    </citation>
    <scope>NUCLEOTIDE SEQUENCE [LARGE SCALE GENOMIC DNA]</scope>
    <source>
        <strain evidence="3">JCM 14736</strain>
    </source>
</reference>
<accession>A0ABP4Y3M8</accession>
<keyword evidence="3" id="KW-1185">Reference proteome</keyword>
<sequence>MTTTSLRFDSTGTSNAPVPQPAKRVVRVVALVALVGLFLVSAFTVAPFSMRLFFGFSALAFAASGLYLAIGMRAQRPGSLRFAGPGPLTFRPTLAAQLLLVLAPLLLGIAGIANVLAWSEPNGRGLRFVGTVLYLGVGVLGTLSAVLHTRRPAGLEISPSGLRWRRTFTTAALDWDELAEAEEPGQGSNRLLRLHTRTGTVLKVYPLAFAADPVVVTALISFYLENESQRELLNSPERAIAVFAERAKLRRL</sequence>
<evidence type="ECO:0000313" key="2">
    <source>
        <dbReference type="EMBL" id="GAA1797917.1"/>
    </source>
</evidence>
<feature type="transmembrane region" description="Helical" evidence="1">
    <location>
        <begin position="52"/>
        <end position="74"/>
    </location>
</feature>
<dbReference type="EMBL" id="BAAAOB010000005">
    <property type="protein sequence ID" value="GAA1797917.1"/>
    <property type="molecule type" value="Genomic_DNA"/>
</dbReference>
<feature type="transmembrane region" description="Helical" evidence="1">
    <location>
        <begin position="25"/>
        <end position="45"/>
    </location>
</feature>